<dbReference type="Proteomes" id="UP001315278">
    <property type="component" value="Unassembled WGS sequence"/>
</dbReference>
<comment type="caution">
    <text evidence="2">The sequence shown here is derived from an EMBL/GenBank/DDBJ whole genome shotgun (WGS) entry which is preliminary data.</text>
</comment>
<accession>A0ABS5FYU4</accession>
<dbReference type="RefSeq" id="WP_212495773.1">
    <property type="nucleotide sequence ID" value="NZ_JAFCJH010000136.1"/>
</dbReference>
<organism evidence="2 3">
    <name type="scientific">Bradyrhizobium jicamae</name>
    <dbReference type="NCBI Taxonomy" id="280332"/>
    <lineage>
        <taxon>Bacteria</taxon>
        <taxon>Pseudomonadati</taxon>
        <taxon>Pseudomonadota</taxon>
        <taxon>Alphaproteobacteria</taxon>
        <taxon>Hyphomicrobiales</taxon>
        <taxon>Nitrobacteraceae</taxon>
        <taxon>Bradyrhizobium</taxon>
    </lineage>
</organism>
<name>A0ABS5FYU4_9BRAD</name>
<evidence type="ECO:0000256" key="1">
    <source>
        <dbReference type="SAM" id="MobiDB-lite"/>
    </source>
</evidence>
<protein>
    <recommendedName>
        <fullName evidence="4">SMODS and SLOG-associating 2TM effector domain-containing protein</fullName>
    </recommendedName>
</protein>
<reference evidence="3" key="1">
    <citation type="journal article" date="2021" name="ISME J.">
        <title>Evolutionary origin and ecological implication of a unique nif island in free-living Bradyrhizobium lineages.</title>
        <authorList>
            <person name="Tao J."/>
        </authorList>
    </citation>
    <scope>NUCLEOTIDE SEQUENCE [LARGE SCALE GENOMIC DNA]</scope>
    <source>
        <strain evidence="3">SZCCT0434</strain>
    </source>
</reference>
<evidence type="ECO:0000313" key="2">
    <source>
        <dbReference type="EMBL" id="MBR0801895.1"/>
    </source>
</evidence>
<feature type="region of interest" description="Disordered" evidence="1">
    <location>
        <begin position="155"/>
        <end position="174"/>
    </location>
</feature>
<proteinExistence type="predicted"/>
<evidence type="ECO:0008006" key="4">
    <source>
        <dbReference type="Google" id="ProtNLM"/>
    </source>
</evidence>
<dbReference type="EMBL" id="JAFCJH010000136">
    <property type="protein sequence ID" value="MBR0801895.1"/>
    <property type="molecule type" value="Genomic_DNA"/>
</dbReference>
<evidence type="ECO:0000313" key="3">
    <source>
        <dbReference type="Proteomes" id="UP001315278"/>
    </source>
</evidence>
<gene>
    <name evidence="2" type="ORF">JQ615_41960</name>
</gene>
<sequence length="199" mass="22471">MTDYSKVLPAAAEGMALLTVAPTNAVQVDPNVEVINQTYRECLNALYERDYYQIAHSNTIQYARIFDYAIGLGSAVSGGSGLGILADPKFAWLCGTVTTVSVLLSVAKGVWDWPGKANFALQRVQFYQKLYSNYQRLVDDVNAAKKWTEEFAEKRNKLRDGATPEQPDPNPELNLATKRRIQNDIKSRLKYTSWWQWKA</sequence>
<keyword evidence="3" id="KW-1185">Reference proteome</keyword>